<dbReference type="EMBL" id="BBTG02000001">
    <property type="protein sequence ID" value="GAO16218.1"/>
    <property type="molecule type" value="Genomic_DNA"/>
</dbReference>
<evidence type="ECO:0000313" key="3">
    <source>
        <dbReference type="EMBL" id="GAO16218.1"/>
    </source>
</evidence>
<protein>
    <submittedName>
        <fullName evidence="3">Uncharacterized protein</fullName>
    </submittedName>
</protein>
<dbReference type="Pfam" id="PF00106">
    <property type="entry name" value="adh_short"/>
    <property type="match status" value="1"/>
</dbReference>
<gene>
    <name evidence="3" type="ORF">UVI_02000020</name>
</gene>
<evidence type="ECO:0000313" key="4">
    <source>
        <dbReference type="Proteomes" id="UP000054053"/>
    </source>
</evidence>
<keyword evidence="2" id="KW-0560">Oxidoreductase</keyword>
<dbReference type="Gene3D" id="3.40.50.720">
    <property type="entry name" value="NAD(P)-binding Rossmann-like Domain"/>
    <property type="match status" value="1"/>
</dbReference>
<dbReference type="PANTHER" id="PTHR44169:SF6">
    <property type="entry name" value="NADPH-DEPENDENT 1-ACYLDIHYDROXYACETONE PHOSPHATE REDUCTASE"/>
    <property type="match status" value="1"/>
</dbReference>
<dbReference type="GO" id="GO:0006654">
    <property type="term" value="P:phosphatidic acid biosynthetic process"/>
    <property type="evidence" value="ECO:0007669"/>
    <property type="project" value="TreeGrafter"/>
</dbReference>
<comment type="similarity">
    <text evidence="1">Belongs to the short-chain dehydrogenases/reductases (SDR) family.</text>
</comment>
<name>A0A1B5L1C6_USTVR</name>
<dbReference type="PANTHER" id="PTHR44169">
    <property type="entry name" value="NADPH-DEPENDENT 1-ACYLDIHYDROXYACETONE PHOSPHATE REDUCTASE"/>
    <property type="match status" value="1"/>
</dbReference>
<dbReference type="Proteomes" id="UP000054053">
    <property type="component" value="Unassembled WGS sequence"/>
</dbReference>
<dbReference type="GO" id="GO:0005783">
    <property type="term" value="C:endoplasmic reticulum"/>
    <property type="evidence" value="ECO:0007669"/>
    <property type="project" value="TreeGrafter"/>
</dbReference>
<evidence type="ECO:0000256" key="1">
    <source>
        <dbReference type="ARBA" id="ARBA00006484"/>
    </source>
</evidence>
<dbReference type="AlphaFoldDB" id="A0A1B5L1C6"/>
<sequence>MLAQSAILLSCEPRALSRLVGSSFGQPTYDIFNVSASVTVDCLVVGSGTARVPWQLAWPRQAFGRLQGIIDSAVLALAIVGDEAFPHPSVLETDFQKPKKVFVINLWGTVQMCQTFLPLCIKSKGMIVNHTSITSMLPVPFGSTHATSKAALAMYSAILRREVECFGVQVIDLKGGTVQNSITINRHSAHPILPEKSPCQTPKDLLGPILIQPKLKGTEMPPAESASLVTLNLLENTRPPPIILRGHYFILTKIASRLSFGWLDGLVKKSPKFDEVESVLKQMA</sequence>
<accession>A0A1B5L1C6</accession>
<dbReference type="GO" id="GO:0004806">
    <property type="term" value="F:triacylglycerol lipase activity"/>
    <property type="evidence" value="ECO:0007669"/>
    <property type="project" value="TreeGrafter"/>
</dbReference>
<comment type="caution">
    <text evidence="3">The sequence shown here is derived from an EMBL/GenBank/DDBJ whole genome shotgun (WGS) entry which is preliminary data.</text>
</comment>
<dbReference type="GO" id="GO:0005811">
    <property type="term" value="C:lipid droplet"/>
    <property type="evidence" value="ECO:0007669"/>
    <property type="project" value="TreeGrafter"/>
</dbReference>
<proteinExistence type="inferred from homology"/>
<organism evidence="3 4">
    <name type="scientific">Ustilaginoidea virens</name>
    <name type="common">Rice false smut fungus</name>
    <name type="synonym">Villosiclava virens</name>
    <dbReference type="NCBI Taxonomy" id="1159556"/>
    <lineage>
        <taxon>Eukaryota</taxon>
        <taxon>Fungi</taxon>
        <taxon>Dikarya</taxon>
        <taxon>Ascomycota</taxon>
        <taxon>Pezizomycotina</taxon>
        <taxon>Sordariomycetes</taxon>
        <taxon>Hypocreomycetidae</taxon>
        <taxon>Hypocreales</taxon>
        <taxon>Clavicipitaceae</taxon>
        <taxon>Ustilaginoidea</taxon>
    </lineage>
</organism>
<evidence type="ECO:0000256" key="2">
    <source>
        <dbReference type="ARBA" id="ARBA00023002"/>
    </source>
</evidence>
<dbReference type="SUPFAM" id="SSF51735">
    <property type="entry name" value="NAD(P)-binding Rossmann-fold domains"/>
    <property type="match status" value="1"/>
</dbReference>
<dbReference type="GO" id="GO:0019433">
    <property type="term" value="P:triglyceride catabolic process"/>
    <property type="evidence" value="ECO:0007669"/>
    <property type="project" value="TreeGrafter"/>
</dbReference>
<dbReference type="InterPro" id="IPR036291">
    <property type="entry name" value="NAD(P)-bd_dom_sf"/>
</dbReference>
<dbReference type="GO" id="GO:0000140">
    <property type="term" value="F:acylglycerone-phosphate reductase (NADP+) activity"/>
    <property type="evidence" value="ECO:0007669"/>
    <property type="project" value="TreeGrafter"/>
</dbReference>
<reference evidence="4" key="1">
    <citation type="journal article" date="2016" name="Genome Announc.">
        <title>Genome sequence of Ustilaginoidea virens IPU010, a rice pathogenic fungus causing false smut.</title>
        <authorList>
            <person name="Kumagai T."/>
            <person name="Ishii T."/>
            <person name="Terai G."/>
            <person name="Umemura M."/>
            <person name="Machida M."/>
            <person name="Asai K."/>
        </authorList>
    </citation>
    <scope>NUCLEOTIDE SEQUENCE [LARGE SCALE GENOMIC DNA]</scope>
    <source>
        <strain evidence="4">IPU010</strain>
    </source>
</reference>
<dbReference type="InterPro" id="IPR002347">
    <property type="entry name" value="SDR_fam"/>
</dbReference>